<dbReference type="InterPro" id="IPR025178">
    <property type="entry name" value="Lnb_N"/>
</dbReference>
<proteinExistence type="predicted"/>
<dbReference type="Pfam" id="PF13387">
    <property type="entry name" value="Lnb_N"/>
    <property type="match status" value="1"/>
</dbReference>
<accession>A0A285NGV1</accession>
<evidence type="ECO:0000313" key="4">
    <source>
        <dbReference type="EMBL" id="SNZ07116.1"/>
    </source>
</evidence>
<dbReference type="AlphaFoldDB" id="A0A285NGV1"/>
<feature type="domain" description="Lnb N-terminal periplasmic" evidence="1">
    <location>
        <begin position="112"/>
        <end position="279"/>
    </location>
</feature>
<sequence length="610" mass="71438">MVQKIIRTGFLACLFTIGISFSQDLNKISHSAEWLSLLHYKDGKSEIDDPAFFISQDGNKNPLKELAATIKAFETSTEKGDDHPVCKYPARYLFLSKKVKIKLNAKPECKKFKEFIKEINPYSVSIIFSDAYINSPASMYGHTFIRIDPPVKSRLLGYAVNYAAHADQSEGFKYYLKGIFGLYKGFFSVFPYYKKIFEYNNLESRDLWEYSLDLPKEKIKLLTFHLWELKDRYTYYYFFNKNCSYQILHLIDIANPELKSVYHFNYWTIPVDTIRFLKKKGLIKSVYYRPSATSRIKEFIKINPDITEKDITLSKDIASFKTTPENILKKNLSIRKKAQILELSKLIFMYYSIKERMPYKEYRKKFLTLLKARSRVRYIFHYKPEKKTPPDEAHKSQLISFLTGTENGKIFISVLYRGAYHGLEDKDEGYIFGSEVLFPYFEVRNIPDRNKTVLNQLSFISIKSYALRDVIFKPVSWMVSAGIKRDWIEQKREQFFGVDFGMGVTYGKEGNYFISGMLKTAGQIGVENAGNSRIKLGTETVFLKKFKDLKILLSLYPFYALGNKSFYGYNTKFIANYPVQTDSALQIKLLLDRVFYRNRYEISFSVNRFF</sequence>
<dbReference type="EMBL" id="OBEI01000002">
    <property type="protein sequence ID" value="SNZ07116.1"/>
    <property type="molecule type" value="Genomic_DNA"/>
</dbReference>
<gene>
    <name evidence="4" type="ORF">SAMN06265182_0929</name>
</gene>
<dbReference type="Pfam" id="PF25222">
    <property type="entry name" value="DUF7840"/>
    <property type="match status" value="1"/>
</dbReference>
<reference evidence="5" key="1">
    <citation type="submission" date="2017-09" db="EMBL/GenBank/DDBJ databases">
        <authorList>
            <person name="Varghese N."/>
            <person name="Submissions S."/>
        </authorList>
    </citation>
    <scope>NUCLEOTIDE SEQUENCE [LARGE SCALE GENOMIC DNA]</scope>
    <source>
        <strain evidence="5">DSM 15103</strain>
    </source>
</reference>
<dbReference type="OrthoDB" id="9759948at2"/>
<dbReference type="Pfam" id="PF25225">
    <property type="entry name" value="DUF7843"/>
    <property type="match status" value="1"/>
</dbReference>
<evidence type="ECO:0000259" key="2">
    <source>
        <dbReference type="Pfam" id="PF25222"/>
    </source>
</evidence>
<evidence type="ECO:0000313" key="5">
    <source>
        <dbReference type="Proteomes" id="UP000219036"/>
    </source>
</evidence>
<feature type="domain" description="DUF7843" evidence="3">
    <location>
        <begin position="27"/>
        <end position="97"/>
    </location>
</feature>
<dbReference type="Proteomes" id="UP000219036">
    <property type="component" value="Unassembled WGS sequence"/>
</dbReference>
<keyword evidence="5" id="KW-1185">Reference proteome</keyword>
<name>A0A285NGV1_9AQUI</name>
<dbReference type="InterPro" id="IPR057162">
    <property type="entry name" value="DUF7840"/>
</dbReference>
<evidence type="ECO:0000259" key="1">
    <source>
        <dbReference type="Pfam" id="PF13387"/>
    </source>
</evidence>
<organism evidence="4 5">
    <name type="scientific">Persephonella hydrogeniphila</name>
    <dbReference type="NCBI Taxonomy" id="198703"/>
    <lineage>
        <taxon>Bacteria</taxon>
        <taxon>Pseudomonadati</taxon>
        <taxon>Aquificota</taxon>
        <taxon>Aquificia</taxon>
        <taxon>Aquificales</taxon>
        <taxon>Hydrogenothermaceae</taxon>
        <taxon>Persephonella</taxon>
    </lineage>
</organism>
<feature type="domain" description="DUF7840" evidence="2">
    <location>
        <begin position="388"/>
        <end position="609"/>
    </location>
</feature>
<dbReference type="InterPro" id="IPR057165">
    <property type="entry name" value="DUF7843"/>
</dbReference>
<evidence type="ECO:0000259" key="3">
    <source>
        <dbReference type="Pfam" id="PF25225"/>
    </source>
</evidence>
<protein>
    <submittedName>
        <fullName evidence="4">Uncharacterized protein</fullName>
    </submittedName>
</protein>
<dbReference type="RefSeq" id="WP_097000097.1">
    <property type="nucleotide sequence ID" value="NZ_OBEI01000002.1"/>
</dbReference>